<proteinExistence type="predicted"/>
<keyword evidence="1" id="KW-1133">Transmembrane helix</keyword>
<evidence type="ECO:0000313" key="3">
    <source>
        <dbReference type="EMBL" id="GAK70305.1"/>
    </source>
</evidence>
<dbReference type="EMBL" id="BBJU01000010">
    <property type="protein sequence ID" value="GAK70305.1"/>
    <property type="molecule type" value="Genomic_DNA"/>
</dbReference>
<protein>
    <recommendedName>
        <fullName evidence="5">TIGR02186 family protein</fullName>
    </recommendedName>
</protein>
<dbReference type="Proteomes" id="UP000028701">
    <property type="component" value="Unassembled WGS sequence"/>
</dbReference>
<dbReference type="eggNOG" id="ENOG50315WQ">
    <property type="taxonomic scope" value="Bacteria"/>
</dbReference>
<keyword evidence="1" id="KW-0472">Membrane</keyword>
<dbReference type="AlphaFoldDB" id="A0A081CUF9"/>
<organism evidence="3 4">
    <name type="scientific">Agrobacterium rubi TR3 = NBRC 13261</name>
    <dbReference type="NCBI Taxonomy" id="1368415"/>
    <lineage>
        <taxon>Bacteria</taxon>
        <taxon>Pseudomonadati</taxon>
        <taxon>Pseudomonadota</taxon>
        <taxon>Alphaproteobacteria</taxon>
        <taxon>Hyphomicrobiales</taxon>
        <taxon>Rhizobiaceae</taxon>
        <taxon>Rhizobium/Agrobacterium group</taxon>
        <taxon>Agrobacterium</taxon>
    </lineage>
</organism>
<keyword evidence="2" id="KW-0732">Signal</keyword>
<name>A0A081CUF9_9HYPH</name>
<evidence type="ECO:0000256" key="2">
    <source>
        <dbReference type="SAM" id="SignalP"/>
    </source>
</evidence>
<keyword evidence="1" id="KW-0812">Transmembrane</keyword>
<evidence type="ECO:0008006" key="5">
    <source>
        <dbReference type="Google" id="ProtNLM"/>
    </source>
</evidence>
<dbReference type="Pfam" id="PF09608">
    <property type="entry name" value="Alph_Pro_TM"/>
    <property type="match status" value="1"/>
</dbReference>
<dbReference type="RefSeq" id="WP_045229873.1">
    <property type="nucleotide sequence ID" value="NZ_BBJU01000010.1"/>
</dbReference>
<sequence>MIRIALLAAALSAFCTSALAQTPPLPIAPDATGQSRTLQENIEIGASTTEISIASDFRGADFTMFGALNNADQLLLAIGQYDIVVTLEGPNEYSTVRKKSRVAGIWINTSAITFAPLPESYSMASTRNIDNIATPGTLKAMGLGVDHLPLRSAVFSGVPDNVYDFQDAYRRLKLSSGIYRNDTTGVRLERTGLFWATLRLPANVPNGVHTARAYLFKSGMPVAQKELRLRVVKTGMEQAITDAAHQTPVVYGMLCVLLAVVTGWGASLLFRRD</sequence>
<gene>
    <name evidence="3" type="ORF">RRU01S_10_01440</name>
</gene>
<feature type="chain" id="PRO_5001756157" description="TIGR02186 family protein" evidence="2">
    <location>
        <begin position="21"/>
        <end position="273"/>
    </location>
</feature>
<reference evidence="3 4" key="1">
    <citation type="submission" date="2014-08" db="EMBL/GenBank/DDBJ databases">
        <title>Whole genome shotgun sequence of Rhizobium rubi NBRC 13261.</title>
        <authorList>
            <person name="Katano-Makiyama Y."/>
            <person name="Hosoyama A."/>
            <person name="Hashimoto M."/>
            <person name="Hosoyama Y."/>
            <person name="Noguchi M."/>
            <person name="Tsuchikane K."/>
            <person name="Uohara A."/>
            <person name="Ohji S."/>
            <person name="Ichikawa N."/>
            <person name="Kimura A."/>
            <person name="Yamazoe A."/>
            <person name="Fujita N."/>
        </authorList>
    </citation>
    <scope>NUCLEOTIDE SEQUENCE [LARGE SCALE GENOMIC DNA]</scope>
    <source>
        <strain evidence="3 4">NBRC 13261</strain>
    </source>
</reference>
<feature type="transmembrane region" description="Helical" evidence="1">
    <location>
        <begin position="249"/>
        <end position="270"/>
    </location>
</feature>
<evidence type="ECO:0000313" key="4">
    <source>
        <dbReference type="Proteomes" id="UP000028701"/>
    </source>
</evidence>
<accession>A0A081CUF9</accession>
<comment type="caution">
    <text evidence="3">The sequence shown here is derived from an EMBL/GenBank/DDBJ whole genome shotgun (WGS) entry which is preliminary data.</text>
</comment>
<evidence type="ECO:0000256" key="1">
    <source>
        <dbReference type="SAM" id="Phobius"/>
    </source>
</evidence>
<feature type="signal peptide" evidence="2">
    <location>
        <begin position="1"/>
        <end position="20"/>
    </location>
</feature>
<dbReference type="NCBIfam" id="TIGR02186">
    <property type="entry name" value="alph_Pro_TM"/>
    <property type="match status" value="1"/>
</dbReference>
<dbReference type="InterPro" id="IPR019088">
    <property type="entry name" value="CHP02186-rel_TM"/>
</dbReference>